<evidence type="ECO:0000313" key="8">
    <source>
        <dbReference type="Proteomes" id="UP000295601"/>
    </source>
</evidence>
<dbReference type="RefSeq" id="WP_166644213.1">
    <property type="nucleotide sequence ID" value="NZ_SNYA01000001.1"/>
</dbReference>
<evidence type="ECO:0000256" key="5">
    <source>
        <dbReference type="SAM" id="SignalP"/>
    </source>
</evidence>
<evidence type="ECO:0000256" key="4">
    <source>
        <dbReference type="ARBA" id="ARBA00022729"/>
    </source>
</evidence>
<keyword evidence="3" id="KW-0813">Transport</keyword>
<gene>
    <name evidence="7" type="ORF">EDF62_0118</name>
</gene>
<dbReference type="PANTHER" id="PTHR30290">
    <property type="entry name" value="PERIPLASMIC BINDING COMPONENT OF ABC TRANSPORTER"/>
    <property type="match status" value="1"/>
</dbReference>
<dbReference type="Gene3D" id="3.40.190.10">
    <property type="entry name" value="Periplasmic binding protein-like II"/>
    <property type="match status" value="1"/>
</dbReference>
<dbReference type="GO" id="GO:0015833">
    <property type="term" value="P:peptide transport"/>
    <property type="evidence" value="ECO:0007669"/>
    <property type="project" value="TreeGrafter"/>
</dbReference>
<reference evidence="7 8" key="1">
    <citation type="submission" date="2019-03" db="EMBL/GenBank/DDBJ databases">
        <title>Genomic analyses of the natural microbiome of Caenorhabditis elegans.</title>
        <authorList>
            <person name="Samuel B."/>
        </authorList>
    </citation>
    <scope>NUCLEOTIDE SEQUENCE [LARGE SCALE GENOMIC DNA]</scope>
    <source>
        <strain evidence="7 8">JUb18</strain>
    </source>
</reference>
<keyword evidence="8" id="KW-1185">Reference proteome</keyword>
<dbReference type="AlphaFoldDB" id="A0A4R6S7S7"/>
<dbReference type="PANTHER" id="PTHR30290:SF10">
    <property type="entry name" value="PERIPLASMIC OLIGOPEPTIDE-BINDING PROTEIN-RELATED"/>
    <property type="match status" value="1"/>
</dbReference>
<dbReference type="Pfam" id="PF00496">
    <property type="entry name" value="SBP_bac_5"/>
    <property type="match status" value="1"/>
</dbReference>
<feature type="domain" description="Solute-binding protein family 5" evidence="6">
    <location>
        <begin position="86"/>
        <end position="447"/>
    </location>
</feature>
<comment type="subcellular location">
    <subcellularLocation>
        <location evidence="1">Cell envelope</location>
    </subcellularLocation>
</comment>
<dbReference type="GO" id="GO:0043190">
    <property type="term" value="C:ATP-binding cassette (ABC) transporter complex"/>
    <property type="evidence" value="ECO:0007669"/>
    <property type="project" value="InterPro"/>
</dbReference>
<dbReference type="SUPFAM" id="SSF53850">
    <property type="entry name" value="Periplasmic binding protein-like II"/>
    <property type="match status" value="1"/>
</dbReference>
<evidence type="ECO:0000313" key="7">
    <source>
        <dbReference type="EMBL" id="TDP95434.1"/>
    </source>
</evidence>
<dbReference type="GO" id="GO:0030313">
    <property type="term" value="C:cell envelope"/>
    <property type="evidence" value="ECO:0007669"/>
    <property type="project" value="UniProtKB-SubCell"/>
</dbReference>
<dbReference type="InterPro" id="IPR039424">
    <property type="entry name" value="SBP_5"/>
</dbReference>
<evidence type="ECO:0000256" key="1">
    <source>
        <dbReference type="ARBA" id="ARBA00004196"/>
    </source>
</evidence>
<feature type="chain" id="PRO_5039540501" evidence="5">
    <location>
        <begin position="30"/>
        <end position="534"/>
    </location>
</feature>
<dbReference type="GO" id="GO:0042597">
    <property type="term" value="C:periplasmic space"/>
    <property type="evidence" value="ECO:0007669"/>
    <property type="project" value="UniProtKB-ARBA"/>
</dbReference>
<proteinExistence type="inferred from homology"/>
<feature type="signal peptide" evidence="5">
    <location>
        <begin position="1"/>
        <end position="29"/>
    </location>
</feature>
<dbReference type="PIRSF" id="PIRSF002741">
    <property type="entry name" value="MppA"/>
    <property type="match status" value="1"/>
</dbReference>
<name>A0A4R6S7S7_9MICO</name>
<comment type="similarity">
    <text evidence="2">Belongs to the bacterial solute-binding protein 5 family.</text>
</comment>
<dbReference type="PROSITE" id="PS51257">
    <property type="entry name" value="PROKAR_LIPOPROTEIN"/>
    <property type="match status" value="1"/>
</dbReference>
<accession>A0A4R6S7S7</accession>
<organism evidence="7 8">
    <name type="scientific">Leucobacter luti</name>
    <dbReference type="NCBI Taxonomy" id="340320"/>
    <lineage>
        <taxon>Bacteria</taxon>
        <taxon>Bacillati</taxon>
        <taxon>Actinomycetota</taxon>
        <taxon>Actinomycetes</taxon>
        <taxon>Micrococcales</taxon>
        <taxon>Microbacteriaceae</taxon>
        <taxon>Leucobacter</taxon>
    </lineage>
</organism>
<dbReference type="InterPro" id="IPR000914">
    <property type="entry name" value="SBP_5_dom"/>
</dbReference>
<dbReference type="EMBL" id="SNYA01000001">
    <property type="protein sequence ID" value="TDP95434.1"/>
    <property type="molecule type" value="Genomic_DNA"/>
</dbReference>
<evidence type="ECO:0000256" key="3">
    <source>
        <dbReference type="ARBA" id="ARBA00022448"/>
    </source>
</evidence>
<keyword evidence="4 5" id="KW-0732">Signal</keyword>
<protein>
    <submittedName>
        <fullName evidence="7">Peptide/nickel transport system substrate-binding protein</fullName>
    </submittedName>
</protein>
<evidence type="ECO:0000256" key="2">
    <source>
        <dbReference type="ARBA" id="ARBA00005695"/>
    </source>
</evidence>
<dbReference type="InterPro" id="IPR030678">
    <property type="entry name" value="Peptide/Ni-bd"/>
</dbReference>
<dbReference type="GO" id="GO:1904680">
    <property type="term" value="F:peptide transmembrane transporter activity"/>
    <property type="evidence" value="ECO:0007669"/>
    <property type="project" value="TreeGrafter"/>
</dbReference>
<dbReference type="CDD" id="cd08512">
    <property type="entry name" value="PBP2_NikA_DppA_OppA_like_7"/>
    <property type="match status" value="1"/>
</dbReference>
<comment type="caution">
    <text evidence="7">The sequence shown here is derived from an EMBL/GenBank/DDBJ whole genome shotgun (WGS) entry which is preliminary data.</text>
</comment>
<evidence type="ECO:0000259" key="6">
    <source>
        <dbReference type="Pfam" id="PF00496"/>
    </source>
</evidence>
<sequence>MTSKSPRRAAGASALVLAAALAVTGCATGAQSSTGGTAAAKTGTLVIDQAFTAQSIDPATLFQVTDSIAASGLYETLFTYIDNVAEPQPLLAKSLTANETSTEFTITLRDDATFANGSPVTAADVAFSFNRLKNLAASPAYRMEGITVTEVDPTTVKLTTENPMPYIEHTLTAPPLAVVDDETVRAAGGTDAADAAETDTAGNLFTEPGNGAGSGPYTLDSYDTNSQIVLVKNEKYWGEAAAYDRIVLRNVNNAQQQKANLEGGDSQIALDIPGRTAEGMASDTLKVQSSSSPEVLYLALSQKEGAATADPDVVKAIKAGIDYEGLRTIVGAGAVEATGIIPSMMSGALPSGKGPKSDPAAAKKILADAGKTGTEVTLDYANDYTRLAGIDYNVLAQGIQTQLNAIGLKVTLNPTPTSTSLQRYVDGDTEMALWSWPPDTADPSDVLVFAPGDLIGTRVHWPAEAAPEVAALAETARVATGEARGEAFTAWNAAMNEEAPFAYLLEPSFFLVASSSVEHVSHDPLASINLSQIR</sequence>
<dbReference type="Proteomes" id="UP000295601">
    <property type="component" value="Unassembled WGS sequence"/>
</dbReference>
<dbReference type="Gene3D" id="3.10.105.10">
    <property type="entry name" value="Dipeptide-binding Protein, Domain 3"/>
    <property type="match status" value="1"/>
</dbReference>